<evidence type="ECO:0000313" key="9">
    <source>
        <dbReference type="Proteomes" id="UP001165679"/>
    </source>
</evidence>
<keyword evidence="5 6" id="KW-0472">Membrane</keyword>
<feature type="domain" description="Type II secretion system protein GspF" evidence="7">
    <location>
        <begin position="156"/>
        <end position="275"/>
    </location>
</feature>
<protein>
    <submittedName>
        <fullName evidence="8">Type II secretion system F family protein</fullName>
    </submittedName>
</protein>
<feature type="transmembrane region" description="Helical" evidence="6">
    <location>
        <begin position="117"/>
        <end position="134"/>
    </location>
</feature>
<name>A0AA41YSL1_9PROT</name>
<gene>
    <name evidence="8" type="ORF">OL599_14685</name>
</gene>
<dbReference type="PANTHER" id="PTHR35007">
    <property type="entry name" value="INTEGRAL MEMBRANE PROTEIN-RELATED"/>
    <property type="match status" value="1"/>
</dbReference>
<evidence type="ECO:0000259" key="7">
    <source>
        <dbReference type="Pfam" id="PF00482"/>
    </source>
</evidence>
<dbReference type="AlphaFoldDB" id="A0AA41YSL1"/>
<comment type="subcellular location">
    <subcellularLocation>
        <location evidence="1">Cell membrane</location>
        <topology evidence="1">Multi-pass membrane protein</topology>
    </subcellularLocation>
</comment>
<reference evidence="8" key="1">
    <citation type="submission" date="2022-09" db="EMBL/GenBank/DDBJ databases">
        <title>Rhodovastum sp. nov. RN2-1 isolated from soil in Seongnam, South Korea.</title>
        <authorList>
            <person name="Le N.T."/>
        </authorList>
    </citation>
    <scope>NUCLEOTIDE SEQUENCE</scope>
    <source>
        <strain evidence="8">RN2-1</strain>
    </source>
</reference>
<evidence type="ECO:0000313" key="8">
    <source>
        <dbReference type="EMBL" id="MCW3475823.1"/>
    </source>
</evidence>
<keyword evidence="2" id="KW-1003">Cell membrane</keyword>
<evidence type="ECO:0000256" key="6">
    <source>
        <dbReference type="SAM" id="Phobius"/>
    </source>
</evidence>
<dbReference type="Gene3D" id="1.20.81.30">
    <property type="entry name" value="Type II secretion system (T2SS), domain F"/>
    <property type="match status" value="1"/>
</dbReference>
<dbReference type="RefSeq" id="WP_264714552.1">
    <property type="nucleotide sequence ID" value="NZ_JAPDNT010000012.1"/>
</dbReference>
<feature type="transmembrane region" description="Helical" evidence="6">
    <location>
        <begin position="92"/>
        <end position="111"/>
    </location>
</feature>
<accession>A0AA41YSL1</accession>
<evidence type="ECO:0000256" key="2">
    <source>
        <dbReference type="ARBA" id="ARBA00022475"/>
    </source>
</evidence>
<dbReference type="EMBL" id="JAPDNT010000012">
    <property type="protein sequence ID" value="MCW3475823.1"/>
    <property type="molecule type" value="Genomic_DNA"/>
</dbReference>
<keyword evidence="3 6" id="KW-0812">Transmembrane</keyword>
<feature type="transmembrane region" description="Helical" evidence="6">
    <location>
        <begin position="296"/>
        <end position="316"/>
    </location>
</feature>
<dbReference type="Pfam" id="PF00482">
    <property type="entry name" value="T2SSF"/>
    <property type="match status" value="1"/>
</dbReference>
<proteinExistence type="predicted"/>
<dbReference type="PANTHER" id="PTHR35007:SF1">
    <property type="entry name" value="PILUS ASSEMBLY PROTEIN"/>
    <property type="match status" value="1"/>
</dbReference>
<organism evidence="8 9">
    <name type="scientific">Limobrevibacterium gyesilva</name>
    <dbReference type="NCBI Taxonomy" id="2991712"/>
    <lineage>
        <taxon>Bacteria</taxon>
        <taxon>Pseudomonadati</taxon>
        <taxon>Pseudomonadota</taxon>
        <taxon>Alphaproteobacteria</taxon>
        <taxon>Acetobacterales</taxon>
        <taxon>Acetobacteraceae</taxon>
        <taxon>Limobrevibacterium</taxon>
    </lineage>
</organism>
<dbReference type="GO" id="GO:0005886">
    <property type="term" value="C:plasma membrane"/>
    <property type="evidence" value="ECO:0007669"/>
    <property type="project" value="UniProtKB-SubCell"/>
</dbReference>
<keyword evidence="9" id="KW-1185">Reference proteome</keyword>
<evidence type="ECO:0000256" key="1">
    <source>
        <dbReference type="ARBA" id="ARBA00004651"/>
    </source>
</evidence>
<dbReference type="InterPro" id="IPR042094">
    <property type="entry name" value="T2SS_GspF_sf"/>
</dbReference>
<evidence type="ECO:0000256" key="4">
    <source>
        <dbReference type="ARBA" id="ARBA00022989"/>
    </source>
</evidence>
<dbReference type="InterPro" id="IPR018076">
    <property type="entry name" value="T2SS_GspF_dom"/>
</dbReference>
<evidence type="ECO:0000256" key="5">
    <source>
        <dbReference type="ARBA" id="ARBA00023136"/>
    </source>
</evidence>
<sequence>MHGNLLVLLLLAFVGLTGLGFTGLLVVNGQARQEKIRQRFEAATAPHMRIRRVEAPRLVRNKPAAKPDSLIERAASLFGFNVAQSEQYPVKWWVLLLTTLVAARLLAGLLVELLGPIAWVSLPAVWVLSSRAIFNMMMLRRRQKLYAQFPDCLAMIVRSVRAGVPLTEAIRIVARESQQPSAGEFGRVAGDLSIGTPIADALKSMADRNDITEFRFFATALTLQSQTGGRLGETLDNLANIVRKRMALKSRGRALASEARTTAMILGGLPVLAMGGLYLINPAYMGVLFFDPTGRLILASAFTSLGIGAFIMRTIIEKSLA</sequence>
<reference evidence="8" key="2">
    <citation type="submission" date="2022-10" db="EMBL/GenBank/DDBJ databases">
        <authorList>
            <person name="Trinh H.N."/>
        </authorList>
    </citation>
    <scope>NUCLEOTIDE SEQUENCE</scope>
    <source>
        <strain evidence="8">RN2-1</strain>
    </source>
</reference>
<evidence type="ECO:0000256" key="3">
    <source>
        <dbReference type="ARBA" id="ARBA00022692"/>
    </source>
</evidence>
<feature type="transmembrane region" description="Helical" evidence="6">
    <location>
        <begin position="263"/>
        <end position="284"/>
    </location>
</feature>
<keyword evidence="4 6" id="KW-1133">Transmembrane helix</keyword>
<comment type="caution">
    <text evidence="8">The sequence shown here is derived from an EMBL/GenBank/DDBJ whole genome shotgun (WGS) entry which is preliminary data.</text>
</comment>
<dbReference type="Proteomes" id="UP001165679">
    <property type="component" value="Unassembled WGS sequence"/>
</dbReference>
<feature type="transmembrane region" description="Helical" evidence="6">
    <location>
        <begin position="6"/>
        <end position="27"/>
    </location>
</feature>